<feature type="transmembrane region" description="Helical" evidence="6">
    <location>
        <begin position="99"/>
        <end position="118"/>
    </location>
</feature>
<keyword evidence="3 6" id="KW-0812">Transmembrane</keyword>
<feature type="transmembrane region" description="Helical" evidence="6">
    <location>
        <begin position="377"/>
        <end position="400"/>
    </location>
</feature>
<feature type="transmembrane region" description="Helical" evidence="6">
    <location>
        <begin position="316"/>
        <end position="339"/>
    </location>
</feature>
<evidence type="ECO:0000256" key="1">
    <source>
        <dbReference type="ARBA" id="ARBA00004141"/>
    </source>
</evidence>
<feature type="transmembrane region" description="Helical" evidence="6">
    <location>
        <begin position="223"/>
        <end position="245"/>
    </location>
</feature>
<evidence type="ECO:0000256" key="2">
    <source>
        <dbReference type="ARBA" id="ARBA00022448"/>
    </source>
</evidence>
<evidence type="ECO:0000256" key="4">
    <source>
        <dbReference type="ARBA" id="ARBA00022989"/>
    </source>
</evidence>
<keyword evidence="4 6" id="KW-1133">Transmembrane helix</keyword>
<comment type="subcellular location">
    <subcellularLocation>
        <location evidence="1">Membrane</location>
        <topology evidence="1">Multi-pass membrane protein</topology>
    </subcellularLocation>
</comment>
<dbReference type="InterPro" id="IPR036259">
    <property type="entry name" value="MFS_trans_sf"/>
</dbReference>
<gene>
    <name evidence="8" type="ORF">KU392_04705</name>
</gene>
<dbReference type="SUPFAM" id="SSF103473">
    <property type="entry name" value="MFS general substrate transporter"/>
    <property type="match status" value="1"/>
</dbReference>
<dbReference type="InterPro" id="IPR020846">
    <property type="entry name" value="MFS_dom"/>
</dbReference>
<comment type="caution">
    <text evidence="8">The sequence shown here is derived from an EMBL/GenBank/DDBJ whole genome shotgun (WGS) entry which is preliminary data.</text>
</comment>
<dbReference type="Proteomes" id="UP000722165">
    <property type="component" value="Unassembled WGS sequence"/>
</dbReference>
<sequence length="406" mass="43740">MTVQTNHKTLLTIVLGITQMLAWASTYYLPAMIAQPMASELGIPVAWVFAAFSLALLLSAFVTPITGRRIDRVGGRPVLLQSSLFFMTGLLLLSSAKGIMVVGLGFGLIGLGMGHGMYDSAFATLTRFYGKQARSAIMGVTLLGGLASTVGWPLMSWVLHYWGWQQVCLMWALLHMILGMPLHLLVPSINHETQVETGVLQETGTEPLQAENQAGRSQGSKRILWQMMLLSYVFAVAWFISTSLAAHFPELIVLAGYGLSVAVMAGALIGPAQVGARLFEFFFLGKVHPVLVAVFAASLHPVGAVLFLFFNGSPNLFAILHGAGNGMLTIAMGTVPLALFGPTNYGQRLGLIAMPARIVQSFSPLVFAFLLAQWGAYSLIFTTGLLLTAIVSLLSIYYFGVRNEHA</sequence>
<accession>A0ABS6NMH0</accession>
<dbReference type="RefSeq" id="WP_169293080.1">
    <property type="nucleotide sequence ID" value="NZ_JAHSPR010000003.1"/>
</dbReference>
<feature type="transmembrane region" description="Helical" evidence="6">
    <location>
        <begin position="41"/>
        <end position="62"/>
    </location>
</feature>
<proteinExistence type="predicted"/>
<evidence type="ECO:0000256" key="5">
    <source>
        <dbReference type="ARBA" id="ARBA00023136"/>
    </source>
</evidence>
<feature type="transmembrane region" description="Helical" evidence="6">
    <location>
        <begin position="139"/>
        <end position="158"/>
    </location>
</feature>
<evidence type="ECO:0000256" key="3">
    <source>
        <dbReference type="ARBA" id="ARBA00022692"/>
    </source>
</evidence>
<keyword evidence="2" id="KW-0813">Transport</keyword>
<feature type="transmembrane region" description="Helical" evidence="6">
    <location>
        <begin position="351"/>
        <end position="371"/>
    </location>
</feature>
<feature type="transmembrane region" description="Helical" evidence="6">
    <location>
        <begin position="9"/>
        <end position="29"/>
    </location>
</feature>
<feature type="transmembrane region" description="Helical" evidence="6">
    <location>
        <begin position="290"/>
        <end position="310"/>
    </location>
</feature>
<feature type="transmembrane region" description="Helical" evidence="6">
    <location>
        <begin position="251"/>
        <end position="269"/>
    </location>
</feature>
<dbReference type="Gene3D" id="1.20.1250.20">
    <property type="entry name" value="MFS general substrate transporter like domains"/>
    <property type="match status" value="1"/>
</dbReference>
<dbReference type="InterPro" id="IPR052983">
    <property type="entry name" value="MFS_Riboflavin_Transporter"/>
</dbReference>
<evidence type="ECO:0000256" key="6">
    <source>
        <dbReference type="SAM" id="Phobius"/>
    </source>
</evidence>
<dbReference type="PROSITE" id="PS50850">
    <property type="entry name" value="MFS"/>
    <property type="match status" value="1"/>
</dbReference>
<dbReference type="PANTHER" id="PTHR43385">
    <property type="entry name" value="RIBOFLAVIN TRANSPORTER RIBJ"/>
    <property type="match status" value="1"/>
</dbReference>
<evidence type="ECO:0000313" key="8">
    <source>
        <dbReference type="EMBL" id="MBV4396559.1"/>
    </source>
</evidence>
<protein>
    <submittedName>
        <fullName evidence="8">MFS transporter</fullName>
    </submittedName>
</protein>
<keyword evidence="9" id="KW-1185">Reference proteome</keyword>
<evidence type="ECO:0000313" key="9">
    <source>
        <dbReference type="Proteomes" id="UP000722165"/>
    </source>
</evidence>
<keyword evidence="5 6" id="KW-0472">Membrane</keyword>
<dbReference type="Pfam" id="PF07690">
    <property type="entry name" value="MFS_1"/>
    <property type="match status" value="1"/>
</dbReference>
<reference evidence="8 9" key="1">
    <citation type="submission" date="2021-06" db="EMBL/GenBank/DDBJ databases">
        <authorList>
            <person name="Lu T."/>
            <person name="Wang Q."/>
            <person name="Han X."/>
        </authorList>
    </citation>
    <scope>NUCLEOTIDE SEQUENCE [LARGE SCALE GENOMIC DNA]</scope>
    <source>
        <strain evidence="8 9">LAM0050</strain>
    </source>
</reference>
<dbReference type="PANTHER" id="PTHR43385:SF1">
    <property type="entry name" value="RIBOFLAVIN TRANSPORTER RIBJ"/>
    <property type="match status" value="1"/>
</dbReference>
<organism evidence="8 9">
    <name type="scientific">Advenella alkanexedens</name>
    <dbReference type="NCBI Taxonomy" id="1481665"/>
    <lineage>
        <taxon>Bacteria</taxon>
        <taxon>Pseudomonadati</taxon>
        <taxon>Pseudomonadota</taxon>
        <taxon>Betaproteobacteria</taxon>
        <taxon>Burkholderiales</taxon>
        <taxon>Alcaligenaceae</taxon>
    </lineage>
</organism>
<feature type="transmembrane region" description="Helical" evidence="6">
    <location>
        <begin position="164"/>
        <end position="186"/>
    </location>
</feature>
<evidence type="ECO:0000259" key="7">
    <source>
        <dbReference type="PROSITE" id="PS50850"/>
    </source>
</evidence>
<dbReference type="InterPro" id="IPR011701">
    <property type="entry name" value="MFS"/>
</dbReference>
<dbReference type="EMBL" id="JAHSPR010000003">
    <property type="protein sequence ID" value="MBV4396559.1"/>
    <property type="molecule type" value="Genomic_DNA"/>
</dbReference>
<feature type="domain" description="Major facilitator superfamily (MFS) profile" evidence="7">
    <location>
        <begin position="11"/>
        <end position="406"/>
    </location>
</feature>
<name>A0ABS6NMH0_9BURK</name>